<evidence type="ECO:0000313" key="3">
    <source>
        <dbReference type="Proteomes" id="UP000192434"/>
    </source>
</evidence>
<proteinExistence type="predicted"/>
<gene>
    <name evidence="2" type="ORF">BST43_25755</name>
</gene>
<keyword evidence="1" id="KW-0812">Transmembrane</keyword>
<protein>
    <submittedName>
        <fullName evidence="2">Transposase</fullName>
    </submittedName>
</protein>
<dbReference type="InterPro" id="IPR048000">
    <property type="entry name" value="TnsA-like"/>
</dbReference>
<keyword evidence="1" id="KW-1133">Transmembrane helix</keyword>
<sequence>MLTSVVSAWPVSAGVVELEFDRRDGSLCLPLARCATFPFELDCLPVRNFPSYRGQRNFPGFWWFSRTGIHVGHESWLERDQLMALDADPDVIGVVSQSFWFRWADGVSHAPDYFVRRRDGSALVLDVRDDGRIEAADQEKFDRSAAECAAVGWDYRRVGVLDPVLRANLRWLSGYRHPRVFRPGLADDLMSAFGRARPLMAGVLAVGTPLVVLPVLFHLLWHRKLSVDLAATTLTDDAIVSPSTGW</sequence>
<evidence type="ECO:0000313" key="2">
    <source>
        <dbReference type="EMBL" id="ORB47680.1"/>
    </source>
</evidence>
<dbReference type="AlphaFoldDB" id="A0A1X0IK43"/>
<reference evidence="2 3" key="1">
    <citation type="submission" date="2016-12" db="EMBL/GenBank/DDBJ databases">
        <title>The new phylogeny of genus Mycobacterium.</title>
        <authorList>
            <person name="Tortoli E."/>
            <person name="Trovato A."/>
            <person name="Cirillo D.M."/>
        </authorList>
    </citation>
    <scope>NUCLEOTIDE SEQUENCE [LARGE SCALE GENOMIC DNA]</scope>
    <source>
        <strain evidence="2 3">CCUG 66554</strain>
    </source>
</reference>
<keyword evidence="1" id="KW-0472">Membrane</keyword>
<comment type="caution">
    <text evidence="2">The sequence shown here is derived from an EMBL/GenBank/DDBJ whole genome shotgun (WGS) entry which is preliminary data.</text>
</comment>
<feature type="transmembrane region" description="Helical" evidence="1">
    <location>
        <begin position="199"/>
        <end position="221"/>
    </location>
</feature>
<dbReference type="Proteomes" id="UP000192434">
    <property type="component" value="Unassembled WGS sequence"/>
</dbReference>
<dbReference type="EMBL" id="MVII01000057">
    <property type="protein sequence ID" value="ORB47680.1"/>
    <property type="molecule type" value="Genomic_DNA"/>
</dbReference>
<dbReference type="RefSeq" id="WP_165757523.1">
    <property type="nucleotide sequence ID" value="NZ_MVII01000057.1"/>
</dbReference>
<evidence type="ECO:0000256" key="1">
    <source>
        <dbReference type="SAM" id="Phobius"/>
    </source>
</evidence>
<dbReference type="NCBIfam" id="NF033179">
    <property type="entry name" value="TnsA_like_Actin"/>
    <property type="match status" value="1"/>
</dbReference>
<name>A0A1X0IK43_9MYCO</name>
<accession>A0A1X0IK43</accession>
<organism evidence="2 3">
    <name type="scientific">Mycobacteroides saopaulense</name>
    <dbReference type="NCBI Taxonomy" id="1578165"/>
    <lineage>
        <taxon>Bacteria</taxon>
        <taxon>Bacillati</taxon>
        <taxon>Actinomycetota</taxon>
        <taxon>Actinomycetes</taxon>
        <taxon>Mycobacteriales</taxon>
        <taxon>Mycobacteriaceae</taxon>
        <taxon>Mycobacteroides</taxon>
    </lineage>
</organism>